<organism evidence="1 2">
    <name type="scientific">Bosea rubneri</name>
    <dbReference type="NCBI Taxonomy" id="3075434"/>
    <lineage>
        <taxon>Bacteria</taxon>
        <taxon>Pseudomonadati</taxon>
        <taxon>Pseudomonadota</taxon>
        <taxon>Alphaproteobacteria</taxon>
        <taxon>Hyphomicrobiales</taxon>
        <taxon>Boseaceae</taxon>
        <taxon>Bosea</taxon>
    </lineage>
</organism>
<protein>
    <submittedName>
        <fullName evidence="1">MarR family transcriptional regulator</fullName>
    </submittedName>
</protein>
<evidence type="ECO:0000313" key="2">
    <source>
        <dbReference type="Proteomes" id="UP001254257"/>
    </source>
</evidence>
<keyword evidence="2" id="KW-1185">Reference proteome</keyword>
<dbReference type="Proteomes" id="UP001254257">
    <property type="component" value="Unassembled WGS sequence"/>
</dbReference>
<dbReference type="EMBL" id="JAWDID010000029">
    <property type="protein sequence ID" value="MDU0341841.1"/>
    <property type="molecule type" value="Genomic_DNA"/>
</dbReference>
<accession>A0ABU3SAY0</accession>
<gene>
    <name evidence="1" type="ORF">RKE40_18220</name>
</gene>
<sequence>MSDVLEPEPVATVLHSSVQGFAERKTWTYAAALMRSPDFADVLESYCGAMVQPPGVAWPTNKVFAQKLRYLVAFVLIGNDARSRSGRGEPPTLAALQRAAPASARQIAGFISALRHGGYVIATRGSGDRRALHLRPSMLLLQEIARSPLAFLEASERLAPPSRPLADRLRAEADPLSDWLGRSHDRFHAEDILFVPFPSIVRFTEHDCGYPVLSAAFAAHYAALLGRAPSIRLSYGALAERFRVSRQHIGNIFVEAERHGCFTVSHGGRDISISPAFVREFETWAAGQMAHYRLLAEE</sequence>
<proteinExistence type="predicted"/>
<comment type="caution">
    <text evidence="1">The sequence shown here is derived from an EMBL/GenBank/DDBJ whole genome shotgun (WGS) entry which is preliminary data.</text>
</comment>
<evidence type="ECO:0000313" key="1">
    <source>
        <dbReference type="EMBL" id="MDU0341841.1"/>
    </source>
</evidence>
<name>A0ABU3SAY0_9HYPH</name>
<reference evidence="1 2" key="1">
    <citation type="submission" date="2023-09" db="EMBL/GenBank/DDBJ databases">
        <title>Whole genome shotgun sequencing (WGS) of Bosea sp. ZW T0_25, isolated from stored onions (Allium cepa).</title>
        <authorList>
            <person name="Stoll D.A."/>
            <person name="Huch M."/>
        </authorList>
    </citation>
    <scope>NUCLEOTIDE SEQUENCE [LARGE SCALE GENOMIC DNA]</scope>
    <source>
        <strain evidence="1 2">ZW T0_25</strain>
    </source>
</reference>
<dbReference type="RefSeq" id="WP_316019649.1">
    <property type="nucleotide sequence ID" value="NZ_JAWDID010000029.1"/>
</dbReference>